<protein>
    <recommendedName>
        <fullName evidence="2">UspA domain-containing protein</fullName>
    </recommendedName>
</protein>
<keyword evidence="3" id="KW-0614">Plasmid</keyword>
<dbReference type="CDD" id="cd00293">
    <property type="entry name" value="USP-like"/>
    <property type="match status" value="1"/>
</dbReference>
<dbReference type="RefSeq" id="WP_044458651.1">
    <property type="nucleotide sequence ID" value="NZ_CP010898.2"/>
</dbReference>
<name>A0ABM5T5E8_9BURK</name>
<dbReference type="EMBL" id="CP010898">
    <property type="protein sequence ID" value="AJP60175.1"/>
    <property type="molecule type" value="Genomic_DNA"/>
</dbReference>
<dbReference type="InterPro" id="IPR006016">
    <property type="entry name" value="UspA"/>
</dbReference>
<geneLocation type="plasmid" evidence="3 4">
    <name>pPV15</name>
</geneLocation>
<organism evidence="3 4">
    <name type="scientific">Pandoraea vervacti</name>
    <dbReference type="NCBI Taxonomy" id="656178"/>
    <lineage>
        <taxon>Bacteria</taxon>
        <taxon>Pseudomonadati</taxon>
        <taxon>Pseudomonadota</taxon>
        <taxon>Betaproteobacteria</taxon>
        <taxon>Burkholderiales</taxon>
        <taxon>Burkholderiaceae</taxon>
        <taxon>Pandoraea</taxon>
    </lineage>
</organism>
<feature type="domain" description="UspA" evidence="2">
    <location>
        <begin position="1"/>
        <end position="144"/>
    </location>
</feature>
<dbReference type="InterPro" id="IPR006015">
    <property type="entry name" value="Universal_stress_UspA"/>
</dbReference>
<evidence type="ECO:0000313" key="4">
    <source>
        <dbReference type="Proteomes" id="UP000035085"/>
    </source>
</evidence>
<sequence>MFKRLLVAIDGSPTSDRALDYALAVAKARAARLRVLFVVDVPLAYVADIDPLPYIEALRAQGEHIRGIASQRLGAEGVNGDVEIRELPPVSGDVAQQINLAAAEFAADAIVVGTHGRRGGRRSALGSVAETCVRQAQRPVILIPAPSEPMRGKPNR</sequence>
<evidence type="ECO:0000259" key="2">
    <source>
        <dbReference type="Pfam" id="PF00582"/>
    </source>
</evidence>
<reference evidence="4" key="1">
    <citation type="submission" date="2015-02" db="EMBL/GenBank/DDBJ databases">
        <title>Complete Genome Sequencing of Pandoraea vervacti NS15 sp. nov.</title>
        <authorList>
            <person name="Chan K.-G."/>
        </authorList>
    </citation>
    <scope>NUCLEOTIDE SEQUENCE [LARGE SCALE GENOMIC DNA]</scope>
    <source>
        <strain evidence="4">NS15</strain>
        <plasmid evidence="4">pPV15</plasmid>
    </source>
</reference>
<evidence type="ECO:0000313" key="3">
    <source>
        <dbReference type="EMBL" id="AJP60175.1"/>
    </source>
</evidence>
<dbReference type="SUPFAM" id="SSF52402">
    <property type="entry name" value="Adenine nucleotide alpha hydrolases-like"/>
    <property type="match status" value="1"/>
</dbReference>
<dbReference type="PANTHER" id="PTHR46268:SF15">
    <property type="entry name" value="UNIVERSAL STRESS PROTEIN HP_0031"/>
    <property type="match status" value="1"/>
</dbReference>
<dbReference type="Pfam" id="PF00582">
    <property type="entry name" value="Usp"/>
    <property type="match status" value="1"/>
</dbReference>
<accession>A0ABM5T5E8</accession>
<keyword evidence="4" id="KW-1185">Reference proteome</keyword>
<proteinExistence type="inferred from homology"/>
<dbReference type="Proteomes" id="UP000035085">
    <property type="component" value="Plasmid pPV15"/>
</dbReference>
<dbReference type="Gene3D" id="3.40.50.620">
    <property type="entry name" value="HUPs"/>
    <property type="match status" value="1"/>
</dbReference>
<comment type="similarity">
    <text evidence="1">Belongs to the universal stress protein A family.</text>
</comment>
<gene>
    <name evidence="3" type="ORF">UC34_25090</name>
</gene>
<dbReference type="PRINTS" id="PR01438">
    <property type="entry name" value="UNVRSLSTRESS"/>
</dbReference>
<evidence type="ECO:0000256" key="1">
    <source>
        <dbReference type="ARBA" id="ARBA00008791"/>
    </source>
</evidence>
<dbReference type="InterPro" id="IPR014729">
    <property type="entry name" value="Rossmann-like_a/b/a_fold"/>
</dbReference>
<dbReference type="PANTHER" id="PTHR46268">
    <property type="entry name" value="STRESS RESPONSE PROTEIN NHAX"/>
    <property type="match status" value="1"/>
</dbReference>